<keyword evidence="1" id="KW-1133">Transmembrane helix</keyword>
<organism evidence="2 3">
    <name type="scientific">Pristionchus mayeri</name>
    <dbReference type="NCBI Taxonomy" id="1317129"/>
    <lineage>
        <taxon>Eukaryota</taxon>
        <taxon>Metazoa</taxon>
        <taxon>Ecdysozoa</taxon>
        <taxon>Nematoda</taxon>
        <taxon>Chromadorea</taxon>
        <taxon>Rhabditida</taxon>
        <taxon>Rhabditina</taxon>
        <taxon>Diplogasteromorpha</taxon>
        <taxon>Diplogasteroidea</taxon>
        <taxon>Neodiplogasteridae</taxon>
        <taxon>Pristionchus</taxon>
    </lineage>
</organism>
<sequence>MHKLKRRATLDSCECQPSVSVDSDESPQRFIRCKRWRRRANNSMQAFLNSFDRDARFTKEDLPLTLLDSVRTRRASFYVTVTHGVTILLIGGTTLAATIAGVILFVSLLR</sequence>
<gene>
    <name evidence="2" type="ORF">PMAYCL1PPCAC_19187</name>
</gene>
<proteinExistence type="predicted"/>
<keyword evidence="1" id="KW-0812">Transmembrane</keyword>
<keyword evidence="1" id="KW-0472">Membrane</keyword>
<evidence type="ECO:0000313" key="2">
    <source>
        <dbReference type="EMBL" id="GMR48992.1"/>
    </source>
</evidence>
<accession>A0AAN5CR29</accession>
<feature type="non-terminal residue" evidence="2">
    <location>
        <position position="110"/>
    </location>
</feature>
<keyword evidence="3" id="KW-1185">Reference proteome</keyword>
<evidence type="ECO:0000256" key="1">
    <source>
        <dbReference type="SAM" id="Phobius"/>
    </source>
</evidence>
<reference evidence="3" key="1">
    <citation type="submission" date="2022-10" db="EMBL/GenBank/DDBJ databases">
        <title>Genome assembly of Pristionchus species.</title>
        <authorList>
            <person name="Yoshida K."/>
            <person name="Sommer R.J."/>
        </authorList>
    </citation>
    <scope>NUCLEOTIDE SEQUENCE [LARGE SCALE GENOMIC DNA]</scope>
    <source>
        <strain evidence="3">RS5460</strain>
    </source>
</reference>
<dbReference type="AlphaFoldDB" id="A0AAN5CR29"/>
<dbReference type="Proteomes" id="UP001328107">
    <property type="component" value="Unassembled WGS sequence"/>
</dbReference>
<comment type="caution">
    <text evidence="2">The sequence shown here is derived from an EMBL/GenBank/DDBJ whole genome shotgun (WGS) entry which is preliminary data.</text>
</comment>
<feature type="transmembrane region" description="Helical" evidence="1">
    <location>
        <begin position="77"/>
        <end position="109"/>
    </location>
</feature>
<name>A0AAN5CR29_9BILA</name>
<evidence type="ECO:0000313" key="3">
    <source>
        <dbReference type="Proteomes" id="UP001328107"/>
    </source>
</evidence>
<dbReference type="EMBL" id="BTRK01000004">
    <property type="protein sequence ID" value="GMR48992.1"/>
    <property type="molecule type" value="Genomic_DNA"/>
</dbReference>
<protein>
    <submittedName>
        <fullName evidence="2">Uncharacterized protein</fullName>
    </submittedName>
</protein>